<dbReference type="PANTHER" id="PTHR23026">
    <property type="entry name" value="NADPH NITROREDUCTASE"/>
    <property type="match status" value="1"/>
</dbReference>
<dbReference type="InterPro" id="IPR029479">
    <property type="entry name" value="Nitroreductase"/>
</dbReference>
<protein>
    <recommendedName>
        <fullName evidence="1">Nitroreductase domain-containing protein</fullName>
    </recommendedName>
</protein>
<reference evidence="2" key="1">
    <citation type="submission" date="2018-06" db="EMBL/GenBank/DDBJ databases">
        <authorList>
            <person name="Zhirakovskaya E."/>
        </authorList>
    </citation>
    <scope>NUCLEOTIDE SEQUENCE</scope>
</reference>
<proteinExistence type="predicted"/>
<gene>
    <name evidence="2" type="ORF">MNBD_GAMMA12-1983</name>
</gene>
<dbReference type="EMBL" id="UOFL01000232">
    <property type="protein sequence ID" value="VAW81984.1"/>
    <property type="molecule type" value="Genomic_DNA"/>
</dbReference>
<accession>A0A3B0ZKX7</accession>
<name>A0A3B0ZKX7_9ZZZZ</name>
<organism evidence="2">
    <name type="scientific">hydrothermal vent metagenome</name>
    <dbReference type="NCBI Taxonomy" id="652676"/>
    <lineage>
        <taxon>unclassified sequences</taxon>
        <taxon>metagenomes</taxon>
        <taxon>ecological metagenomes</taxon>
    </lineage>
</organism>
<dbReference type="PANTHER" id="PTHR23026:SF123">
    <property type="entry name" value="NAD(P)H NITROREDUCTASE RV3131-RELATED"/>
    <property type="match status" value="1"/>
</dbReference>
<feature type="domain" description="Nitroreductase" evidence="1">
    <location>
        <begin position="7"/>
        <end position="185"/>
    </location>
</feature>
<dbReference type="InterPro" id="IPR000415">
    <property type="entry name" value="Nitroreductase-like"/>
</dbReference>
<dbReference type="Pfam" id="PF00881">
    <property type="entry name" value="Nitroreductase"/>
    <property type="match status" value="1"/>
</dbReference>
<dbReference type="GO" id="GO:0016491">
    <property type="term" value="F:oxidoreductase activity"/>
    <property type="evidence" value="ECO:0007669"/>
    <property type="project" value="InterPro"/>
</dbReference>
<dbReference type="Gene3D" id="3.40.109.10">
    <property type="entry name" value="NADH Oxidase"/>
    <property type="match status" value="1"/>
</dbReference>
<dbReference type="InterPro" id="IPR050627">
    <property type="entry name" value="Nitroreductase/BluB"/>
</dbReference>
<dbReference type="AlphaFoldDB" id="A0A3B0ZKX7"/>
<dbReference type="SUPFAM" id="SSF55469">
    <property type="entry name" value="FMN-dependent nitroreductase-like"/>
    <property type="match status" value="1"/>
</dbReference>
<sequence length="210" mass="23454">MIGQIMQGRRSVRKFTDEKPSRELLVELIDYAITAPSASNNQPWRFLIIEDKRTINSLAGHVQTSVDNIAENISEPFIESFKAYGDYFTRFTHAPILIIPLFKEMKILSQLLNEDSVDNANVNVLEFNSGIVSTSLAIQNLLLYAHSKGLGASCMTGPLVAADKIRIALKIPTAWNISCFIAVGYPDETPEPKPRKSSDSVIRWVSIKEE</sequence>
<evidence type="ECO:0000259" key="1">
    <source>
        <dbReference type="Pfam" id="PF00881"/>
    </source>
</evidence>
<evidence type="ECO:0000313" key="2">
    <source>
        <dbReference type="EMBL" id="VAW81984.1"/>
    </source>
</evidence>